<feature type="transmembrane region" description="Helical" evidence="1">
    <location>
        <begin position="360"/>
        <end position="380"/>
    </location>
</feature>
<feature type="transmembrane region" description="Helical" evidence="1">
    <location>
        <begin position="44"/>
        <end position="64"/>
    </location>
</feature>
<feature type="transmembrane region" description="Helical" evidence="1">
    <location>
        <begin position="294"/>
        <end position="313"/>
    </location>
</feature>
<gene>
    <name evidence="2" type="ORF">FPZ49_22860</name>
</gene>
<dbReference type="Gene3D" id="1.20.1250.20">
    <property type="entry name" value="MFS general substrate transporter like domains"/>
    <property type="match status" value="1"/>
</dbReference>
<evidence type="ECO:0000256" key="1">
    <source>
        <dbReference type="SAM" id="Phobius"/>
    </source>
</evidence>
<sequence length="397" mass="44937">MQVTGQIKRLLMMNAASNIIFNYIGIFINLYIWEKNKSIFDVTWFNLILFILWSIAFAVGSRLLSRFTTRLLIRTVAISGALTFILLSFLELDNRLLWITIIAIPIGIMWGFYASAQNITLCVFGKGKDFEGYFSVASIIGQVISIINPIAFAFIIRWVGYSGSFLLMFLFVAILLTVSFFIPPITLAKEPEPLFRNMRFSQVFSYTSLRWMAPSCLAAGVFLQFQGLFALIYTFSVSSDKLVIALLNVMYASSTIIAMMLYRRLKTGEGVWLMIGMLFISAGFLLPLMPRAPLLVASNILTTVGMFYFGTVWNTRQFRVISKHTAIEQARILLWREWFLNIARITMLVLILFVKELSGAVFVTLIAFALVCALSIPLFSRNSSAAFDQKQPAERSL</sequence>
<dbReference type="Proteomes" id="UP000317036">
    <property type="component" value="Unassembled WGS sequence"/>
</dbReference>
<dbReference type="InterPro" id="IPR036259">
    <property type="entry name" value="MFS_trans_sf"/>
</dbReference>
<feature type="transmembrane region" description="Helical" evidence="1">
    <location>
        <begin position="133"/>
        <end position="159"/>
    </location>
</feature>
<feature type="transmembrane region" description="Helical" evidence="1">
    <location>
        <begin position="242"/>
        <end position="262"/>
    </location>
</feature>
<feature type="transmembrane region" description="Helical" evidence="1">
    <location>
        <begin position="165"/>
        <end position="188"/>
    </location>
</feature>
<dbReference type="AlphaFoldDB" id="A0A559K648"/>
<dbReference type="RefSeq" id="WP_144851364.1">
    <property type="nucleotide sequence ID" value="NZ_VNJI01000034.1"/>
</dbReference>
<evidence type="ECO:0000313" key="2">
    <source>
        <dbReference type="EMBL" id="TVY07590.1"/>
    </source>
</evidence>
<feature type="transmembrane region" description="Helical" evidence="1">
    <location>
        <begin position="71"/>
        <end position="90"/>
    </location>
</feature>
<protein>
    <submittedName>
        <fullName evidence="2">MFS transporter</fullName>
    </submittedName>
</protein>
<dbReference type="EMBL" id="VNJI01000034">
    <property type="protein sequence ID" value="TVY07590.1"/>
    <property type="molecule type" value="Genomic_DNA"/>
</dbReference>
<feature type="transmembrane region" description="Helical" evidence="1">
    <location>
        <begin position="209"/>
        <end position="236"/>
    </location>
</feature>
<keyword evidence="1" id="KW-1133">Transmembrane helix</keyword>
<feature type="transmembrane region" description="Helical" evidence="1">
    <location>
        <begin position="271"/>
        <end position="288"/>
    </location>
</feature>
<accession>A0A559K648</accession>
<dbReference type="SUPFAM" id="SSF103473">
    <property type="entry name" value="MFS general substrate transporter"/>
    <property type="match status" value="1"/>
</dbReference>
<reference evidence="2 3" key="1">
    <citation type="submission" date="2019-07" db="EMBL/GenBank/DDBJ databases">
        <authorList>
            <person name="Kim J."/>
        </authorList>
    </citation>
    <scope>NUCLEOTIDE SEQUENCE [LARGE SCALE GENOMIC DNA]</scope>
    <source>
        <strain evidence="2 3">JC52</strain>
    </source>
</reference>
<name>A0A559K648_9BACL</name>
<feature type="transmembrane region" description="Helical" evidence="1">
    <location>
        <begin position="96"/>
        <end position="113"/>
    </location>
</feature>
<feature type="transmembrane region" description="Helical" evidence="1">
    <location>
        <begin position="333"/>
        <end position="354"/>
    </location>
</feature>
<comment type="caution">
    <text evidence="2">The sequence shown here is derived from an EMBL/GenBank/DDBJ whole genome shotgun (WGS) entry which is preliminary data.</text>
</comment>
<organism evidence="2 3">
    <name type="scientific">Paenibacillus cremeus</name>
    <dbReference type="NCBI Taxonomy" id="2163881"/>
    <lineage>
        <taxon>Bacteria</taxon>
        <taxon>Bacillati</taxon>
        <taxon>Bacillota</taxon>
        <taxon>Bacilli</taxon>
        <taxon>Bacillales</taxon>
        <taxon>Paenibacillaceae</taxon>
        <taxon>Paenibacillus</taxon>
    </lineage>
</organism>
<dbReference type="OrthoDB" id="2371185at2"/>
<keyword evidence="1" id="KW-0472">Membrane</keyword>
<evidence type="ECO:0000313" key="3">
    <source>
        <dbReference type="Proteomes" id="UP000317036"/>
    </source>
</evidence>
<proteinExistence type="predicted"/>
<keyword evidence="1" id="KW-0812">Transmembrane</keyword>
<keyword evidence="3" id="KW-1185">Reference proteome</keyword>
<feature type="transmembrane region" description="Helical" evidence="1">
    <location>
        <begin position="12"/>
        <end position="32"/>
    </location>
</feature>